<evidence type="ECO:0000313" key="5">
    <source>
        <dbReference type="Proteomes" id="UP000186176"/>
    </source>
</evidence>
<organism evidence="4 5">
    <name type="scientific">Cryptosporidium ubiquitum</name>
    <dbReference type="NCBI Taxonomy" id="857276"/>
    <lineage>
        <taxon>Eukaryota</taxon>
        <taxon>Sar</taxon>
        <taxon>Alveolata</taxon>
        <taxon>Apicomplexa</taxon>
        <taxon>Conoidasida</taxon>
        <taxon>Coccidia</taxon>
        <taxon>Eucoccidiorida</taxon>
        <taxon>Eimeriorina</taxon>
        <taxon>Cryptosporidiidae</taxon>
        <taxon>Cryptosporidium</taxon>
    </lineage>
</organism>
<evidence type="ECO:0000259" key="3">
    <source>
        <dbReference type="PROSITE" id="PS50296"/>
    </source>
</evidence>
<dbReference type="PIRSF" id="PIRSF004499">
    <property type="entry name" value="SUI1_euk"/>
    <property type="match status" value="1"/>
</dbReference>
<dbReference type="GO" id="GO:0003743">
    <property type="term" value="F:translation initiation factor activity"/>
    <property type="evidence" value="ECO:0007669"/>
    <property type="project" value="UniProtKB-KW"/>
</dbReference>
<dbReference type="InterPro" id="IPR036877">
    <property type="entry name" value="SUI1_dom_sf"/>
</dbReference>
<dbReference type="GeneID" id="39977254"/>
<dbReference type="PANTHER" id="PTHR10388">
    <property type="entry name" value="EUKARYOTIC TRANSLATION INITIATION FACTOR SUI1"/>
    <property type="match status" value="1"/>
</dbReference>
<dbReference type="Pfam" id="PF01253">
    <property type="entry name" value="SUI1"/>
    <property type="match status" value="1"/>
</dbReference>
<sequence length="112" mass="12245">MASSSDTVGIPTPFVVDALSEVGKSSSGYVHIRNQQRNGKKSLTTVQGLSAEFDLKRLLKAFKKNFSCNGTIIDDPEHGPILQIQGDHRHNVARFLVCENIVNSDEIKIHGA</sequence>
<gene>
    <name evidence="4" type="ORF">cubi_00461</name>
</gene>
<reference evidence="4 5" key="1">
    <citation type="submission" date="2016-10" db="EMBL/GenBank/DDBJ databases">
        <title>Reductive evolution of mitochondrial metabolism and differential evolution of invasion-related proteins in Cryptosporidium.</title>
        <authorList>
            <person name="Liu S."/>
            <person name="Roellig D.M."/>
            <person name="Guo Y."/>
            <person name="Li N."/>
            <person name="Frace M.A."/>
            <person name="Tang K."/>
            <person name="Zhang L."/>
            <person name="Feng Y."/>
            <person name="Xiao L."/>
        </authorList>
    </citation>
    <scope>NUCLEOTIDE SEQUENCE [LARGE SCALE GENOMIC DNA]</scope>
    <source>
        <strain evidence="4">39726</strain>
    </source>
</reference>
<keyword evidence="2" id="KW-0648">Protein biosynthesis</keyword>
<dbReference type="AlphaFoldDB" id="A0A1J4MDZ9"/>
<name>A0A1J4MDZ9_9CRYT</name>
<evidence type="ECO:0000256" key="1">
    <source>
        <dbReference type="ARBA" id="ARBA00005422"/>
    </source>
</evidence>
<proteinExistence type="inferred from homology"/>
<evidence type="ECO:0000256" key="2">
    <source>
        <dbReference type="ARBA" id="ARBA00022917"/>
    </source>
</evidence>
<keyword evidence="5" id="KW-1185">Reference proteome</keyword>
<keyword evidence="4" id="KW-0396">Initiation factor</keyword>
<dbReference type="VEuPathDB" id="CryptoDB:cubi_00461"/>
<dbReference type="OrthoDB" id="10248435at2759"/>
<dbReference type="InterPro" id="IPR005874">
    <property type="entry name" value="SUI1_euk"/>
</dbReference>
<dbReference type="Proteomes" id="UP000186176">
    <property type="component" value="Unassembled WGS sequence"/>
</dbReference>
<accession>A0A1J4MDZ9</accession>
<dbReference type="SUPFAM" id="SSF55159">
    <property type="entry name" value="eIF1-like"/>
    <property type="match status" value="1"/>
</dbReference>
<dbReference type="PROSITE" id="PS50296">
    <property type="entry name" value="SUI1"/>
    <property type="match status" value="1"/>
</dbReference>
<evidence type="ECO:0000313" key="4">
    <source>
        <dbReference type="EMBL" id="OII72466.1"/>
    </source>
</evidence>
<dbReference type="EMBL" id="LRBP01000022">
    <property type="protein sequence ID" value="OII72466.1"/>
    <property type="molecule type" value="Genomic_DNA"/>
</dbReference>
<feature type="domain" description="SUI1" evidence="3">
    <location>
        <begin position="30"/>
        <end position="100"/>
    </location>
</feature>
<dbReference type="InterPro" id="IPR001950">
    <property type="entry name" value="SUI1"/>
</dbReference>
<comment type="similarity">
    <text evidence="1">Belongs to the SUI1 family.</text>
</comment>
<dbReference type="Gene3D" id="3.30.780.10">
    <property type="entry name" value="SUI1-like domain"/>
    <property type="match status" value="1"/>
</dbReference>
<comment type="caution">
    <text evidence="4">The sequence shown here is derived from an EMBL/GenBank/DDBJ whole genome shotgun (WGS) entry which is preliminary data.</text>
</comment>
<protein>
    <submittedName>
        <fullName evidence="4">Translation initiation factor 1</fullName>
    </submittedName>
</protein>
<dbReference type="CDD" id="cd11566">
    <property type="entry name" value="eIF1_SUI1"/>
    <property type="match status" value="1"/>
</dbReference>
<dbReference type="RefSeq" id="XP_028873964.1">
    <property type="nucleotide sequence ID" value="XM_029017475.1"/>
</dbReference>